<evidence type="ECO:0000256" key="1">
    <source>
        <dbReference type="ARBA" id="ARBA00022849"/>
    </source>
</evidence>
<dbReference type="InterPro" id="IPR023485">
    <property type="entry name" value="Ptyr_pPase"/>
</dbReference>
<reference evidence="3 4" key="1">
    <citation type="submission" date="2020-07" db="EMBL/GenBank/DDBJ databases">
        <title>Sequencing the genomes of 1000 actinobacteria strains.</title>
        <authorList>
            <person name="Klenk H.-P."/>
        </authorList>
    </citation>
    <scope>NUCLEOTIDE SEQUENCE [LARGE SCALE GENOMIC DNA]</scope>
    <source>
        <strain evidence="3 4">DSM 29531</strain>
    </source>
</reference>
<accession>A0A853D864</accession>
<dbReference type="Proteomes" id="UP000571817">
    <property type="component" value="Unassembled WGS sequence"/>
</dbReference>
<dbReference type="GO" id="GO:0046685">
    <property type="term" value="P:response to arsenic-containing substance"/>
    <property type="evidence" value="ECO:0007669"/>
    <property type="project" value="UniProtKB-KW"/>
</dbReference>
<feature type="domain" description="Phosphotyrosine protein phosphatase I" evidence="2">
    <location>
        <begin position="4"/>
        <end position="134"/>
    </location>
</feature>
<dbReference type="GO" id="GO:0102100">
    <property type="term" value="F:mycothiol-arsenate ligase activity"/>
    <property type="evidence" value="ECO:0007669"/>
    <property type="project" value="UniProtKB-EC"/>
</dbReference>
<dbReference type="SMART" id="SM00226">
    <property type="entry name" value="LMWPc"/>
    <property type="match status" value="1"/>
</dbReference>
<dbReference type="InterPro" id="IPR036196">
    <property type="entry name" value="Ptyr_pPase_sf"/>
</dbReference>
<gene>
    <name evidence="3" type="ORF">HNR15_000325</name>
</gene>
<dbReference type="PANTHER" id="PTHR43428">
    <property type="entry name" value="ARSENATE REDUCTASE"/>
    <property type="match status" value="1"/>
</dbReference>
<name>A0A853D864_9MICO</name>
<dbReference type="Pfam" id="PF01451">
    <property type="entry name" value="LMWPc"/>
    <property type="match status" value="1"/>
</dbReference>
<dbReference type="PANTHER" id="PTHR43428:SF1">
    <property type="entry name" value="ARSENATE REDUCTASE"/>
    <property type="match status" value="1"/>
</dbReference>
<proteinExistence type="predicted"/>
<evidence type="ECO:0000259" key="2">
    <source>
        <dbReference type="SMART" id="SM00226"/>
    </source>
</evidence>
<dbReference type="EC" id="2.8.4.2" evidence="3"/>
<protein>
    <submittedName>
        <fullName evidence="3">Arsenate-mycothiol transferase</fullName>
        <ecNumber evidence="3">2.8.4.2</ecNumber>
    </submittedName>
</protein>
<organism evidence="3 4">
    <name type="scientific">Allobranchiibius huperziae</name>
    <dbReference type="NCBI Taxonomy" id="1874116"/>
    <lineage>
        <taxon>Bacteria</taxon>
        <taxon>Bacillati</taxon>
        <taxon>Actinomycetota</taxon>
        <taxon>Actinomycetes</taxon>
        <taxon>Micrococcales</taxon>
        <taxon>Dermacoccaceae</taxon>
        <taxon>Allobranchiibius</taxon>
    </lineage>
</organism>
<dbReference type="Gene3D" id="3.40.50.2300">
    <property type="match status" value="1"/>
</dbReference>
<keyword evidence="1" id="KW-0059">Arsenical resistance</keyword>
<evidence type="ECO:0000313" key="4">
    <source>
        <dbReference type="Proteomes" id="UP000571817"/>
    </source>
</evidence>
<keyword evidence="3" id="KW-0808">Transferase</keyword>
<evidence type="ECO:0000313" key="3">
    <source>
        <dbReference type="EMBL" id="NYJ73362.1"/>
    </source>
</evidence>
<dbReference type="AlphaFoldDB" id="A0A853D864"/>
<dbReference type="RefSeq" id="WP_179478575.1">
    <property type="nucleotide sequence ID" value="NZ_JACCFW010000001.1"/>
</dbReference>
<keyword evidence="4" id="KW-1185">Reference proteome</keyword>
<dbReference type="EMBL" id="JACCFW010000001">
    <property type="protein sequence ID" value="NYJ73362.1"/>
    <property type="molecule type" value="Genomic_DNA"/>
</dbReference>
<dbReference type="SUPFAM" id="SSF52788">
    <property type="entry name" value="Phosphotyrosine protein phosphatases I"/>
    <property type="match status" value="1"/>
</dbReference>
<comment type="caution">
    <text evidence="3">The sequence shown here is derived from an EMBL/GenBank/DDBJ whole genome shotgun (WGS) entry which is preliminary data.</text>
</comment>
<sequence>MPDPCVLFVCVKNAGKSQMAAALLRQLAEGRVEVHSAGTRPGGGLNDLSRRVVEEVGASMDGESTKPVDPDLLRRADHVIVVGSEARLPPVAGMRAPITTWELDEPADRGVDGIERMRLLRDETAERVRRLLAEI</sequence>